<evidence type="ECO:0000256" key="1">
    <source>
        <dbReference type="ARBA" id="ARBA00011764"/>
    </source>
</evidence>
<evidence type="ECO:0000256" key="3">
    <source>
        <dbReference type="ARBA" id="ARBA00023015"/>
    </source>
</evidence>
<dbReference type="Pfam" id="PF13873">
    <property type="entry name" value="Myb_DNA-bind_5"/>
    <property type="match status" value="1"/>
</dbReference>
<evidence type="ECO:0000256" key="2">
    <source>
        <dbReference type="ARBA" id="ARBA00016807"/>
    </source>
</evidence>
<sequence length="122" mass="14528">MSSAKRSRSVNFTKEEELLLIEEVSKYKAIIECKTTNKLNWNEKEKAWKKIVANFNAKNSNVRKLDQIRAKYDSLKCKARKDVAKLKNLSTGDWWWPLHQFYCRHQYRCCTRFNEFENGDGS</sequence>
<name>A0A6P7GGK5_DIAVI</name>
<evidence type="ECO:0000256" key="5">
    <source>
        <dbReference type="ARBA" id="ARBA00025466"/>
    </source>
</evidence>
<dbReference type="PANTHER" id="PTHR21411:SF0">
    <property type="entry name" value="REGULATORY PROTEIN ZESTE"/>
    <property type="match status" value="1"/>
</dbReference>
<feature type="domain" description="Myb/SANT-like DNA-binding" evidence="6">
    <location>
        <begin position="8"/>
        <end position="85"/>
    </location>
</feature>
<dbReference type="InParanoid" id="A0A6P7GGK5"/>
<evidence type="ECO:0000259" key="6">
    <source>
        <dbReference type="Pfam" id="PF13873"/>
    </source>
</evidence>
<evidence type="ECO:0000313" key="7">
    <source>
        <dbReference type="RefSeq" id="XP_028144208.1"/>
    </source>
</evidence>
<dbReference type="InterPro" id="IPR028002">
    <property type="entry name" value="Myb_DNA-bind_5"/>
</dbReference>
<accession>A0A6P7GGK5</accession>
<protein>
    <recommendedName>
        <fullName evidence="2">Regulatory protein zeste</fullName>
    </recommendedName>
</protein>
<proteinExistence type="predicted"/>
<keyword evidence="3" id="KW-0805">Transcription regulation</keyword>
<gene>
    <name evidence="7" type="primary">LOC114337859</name>
</gene>
<reference evidence="7" key="1">
    <citation type="submission" date="2025-08" db="UniProtKB">
        <authorList>
            <consortium name="RefSeq"/>
        </authorList>
    </citation>
    <scope>IDENTIFICATION</scope>
    <source>
        <tissue evidence="7">Whole insect</tissue>
    </source>
</reference>
<organism evidence="7">
    <name type="scientific">Diabrotica virgifera virgifera</name>
    <name type="common">western corn rootworm</name>
    <dbReference type="NCBI Taxonomy" id="50390"/>
    <lineage>
        <taxon>Eukaryota</taxon>
        <taxon>Metazoa</taxon>
        <taxon>Ecdysozoa</taxon>
        <taxon>Arthropoda</taxon>
        <taxon>Hexapoda</taxon>
        <taxon>Insecta</taxon>
        <taxon>Pterygota</taxon>
        <taxon>Neoptera</taxon>
        <taxon>Endopterygota</taxon>
        <taxon>Coleoptera</taxon>
        <taxon>Polyphaga</taxon>
        <taxon>Cucujiformia</taxon>
        <taxon>Chrysomeloidea</taxon>
        <taxon>Chrysomelidae</taxon>
        <taxon>Galerucinae</taxon>
        <taxon>Diabroticina</taxon>
        <taxon>Diabroticites</taxon>
        <taxon>Diabrotica</taxon>
    </lineage>
</organism>
<dbReference type="AlphaFoldDB" id="A0A6P7GGK5"/>
<comment type="function">
    <text evidence="5">Involved in transvection phenomena (= synapsis-dependent gene expression), where the synaptic pairing of chromosomes carrying genes with which zeste interacts influences the expression of these genes. Zeste binds to DNA and stimulates transcription from a nearby promoter.</text>
</comment>
<dbReference type="RefSeq" id="XP_028144208.1">
    <property type="nucleotide sequence ID" value="XM_028288407.1"/>
</dbReference>
<keyword evidence="4" id="KW-0804">Transcription</keyword>
<evidence type="ECO:0000256" key="4">
    <source>
        <dbReference type="ARBA" id="ARBA00023163"/>
    </source>
</evidence>
<comment type="subunit">
    <text evidence="1">Self-associates forming complexes of several hundred monomers.</text>
</comment>
<dbReference type="PANTHER" id="PTHR21411">
    <property type="entry name" value="APONTIC"/>
    <property type="match status" value="1"/>
</dbReference>